<reference evidence="1 2" key="1">
    <citation type="journal article" date="2014" name="Agronomy (Basel)">
        <title>A Draft Genome Sequence for Ensete ventricosum, the Drought-Tolerant Tree Against Hunger.</title>
        <authorList>
            <person name="Harrison J."/>
            <person name="Moore K.A."/>
            <person name="Paszkiewicz K."/>
            <person name="Jones T."/>
            <person name="Grant M."/>
            <person name="Ambacheew D."/>
            <person name="Muzemil S."/>
            <person name="Studholme D.J."/>
        </authorList>
    </citation>
    <scope>NUCLEOTIDE SEQUENCE [LARGE SCALE GENOMIC DNA]</scope>
</reference>
<sequence length="90" mass="9871">MDATGVDRERLSLSVECCDWRATLATGNEEKSSHWMGEGGRRGLGWCQLCYTGAVVPYKLRVLPALFDSAEEGIGADEEVKGGRSRHGRK</sequence>
<comment type="caution">
    <text evidence="1">The sequence shown here is derived from an EMBL/GenBank/DDBJ whole genome shotgun (WGS) entry which is preliminary data.</text>
</comment>
<dbReference type="Proteomes" id="UP000287651">
    <property type="component" value="Unassembled WGS sequence"/>
</dbReference>
<proteinExistence type="predicted"/>
<gene>
    <name evidence="1" type="ORF">B296_00057052</name>
</gene>
<dbReference type="AlphaFoldDB" id="A0A426XSM1"/>
<evidence type="ECO:0000313" key="2">
    <source>
        <dbReference type="Proteomes" id="UP000287651"/>
    </source>
</evidence>
<name>A0A426XSM1_ENSVE</name>
<dbReference type="EMBL" id="AMZH03017783">
    <property type="protein sequence ID" value="RRT42519.1"/>
    <property type="molecule type" value="Genomic_DNA"/>
</dbReference>
<organism evidence="1 2">
    <name type="scientific">Ensete ventricosum</name>
    <name type="common">Abyssinian banana</name>
    <name type="synonym">Musa ensete</name>
    <dbReference type="NCBI Taxonomy" id="4639"/>
    <lineage>
        <taxon>Eukaryota</taxon>
        <taxon>Viridiplantae</taxon>
        <taxon>Streptophyta</taxon>
        <taxon>Embryophyta</taxon>
        <taxon>Tracheophyta</taxon>
        <taxon>Spermatophyta</taxon>
        <taxon>Magnoliopsida</taxon>
        <taxon>Liliopsida</taxon>
        <taxon>Zingiberales</taxon>
        <taxon>Musaceae</taxon>
        <taxon>Ensete</taxon>
    </lineage>
</organism>
<accession>A0A426XSM1</accession>
<protein>
    <submittedName>
        <fullName evidence="1">Uncharacterized protein</fullName>
    </submittedName>
</protein>
<evidence type="ECO:0000313" key="1">
    <source>
        <dbReference type="EMBL" id="RRT42519.1"/>
    </source>
</evidence>